<reference evidence="1 2" key="1">
    <citation type="submission" date="2020-05" db="EMBL/GenBank/DDBJ databases">
        <title>Sulfurimonas marisnigri, sp. nov., and Sulfurimonas baltica, sp. nov., manganese oxide reducing chemolithoautotrophs of the class Epsilonproteobacteria isolated from the pelagic redoxclines of the Black and Baltic Seas and emended description of the genus Sulfurimonas.</title>
        <authorList>
            <person name="Henkel J.V."/>
            <person name="Laudan C."/>
            <person name="Werner J."/>
            <person name="Neu T."/>
            <person name="Plewe S."/>
            <person name="Sproer C."/>
            <person name="Bunk B."/>
            <person name="Schulz-Vogt H.N."/>
        </authorList>
    </citation>
    <scope>NUCLEOTIDE SEQUENCE [LARGE SCALE GENOMIC DNA]</scope>
    <source>
        <strain evidence="1 2">GD2</strain>
    </source>
</reference>
<proteinExistence type="predicted"/>
<dbReference type="KEGG" id="sbal:HUE88_07130"/>
<accession>A0A7S7RLY2</accession>
<keyword evidence="2" id="KW-1185">Reference proteome</keyword>
<evidence type="ECO:0000313" key="1">
    <source>
        <dbReference type="EMBL" id="QOY50921.1"/>
    </source>
</evidence>
<dbReference type="AlphaFoldDB" id="A0A7S7RLY2"/>
<protein>
    <submittedName>
        <fullName evidence="1">Uncharacterized protein</fullName>
    </submittedName>
</protein>
<dbReference type="Proteomes" id="UP000593994">
    <property type="component" value="Chromosome"/>
</dbReference>
<sequence length="45" mass="5339">MKNDIKISKYKLKKFIEDSKKVQDTKPKELSLEILKLLKIEEGTF</sequence>
<gene>
    <name evidence="1" type="ORF">HUE88_07130</name>
</gene>
<evidence type="ECO:0000313" key="2">
    <source>
        <dbReference type="Proteomes" id="UP000593994"/>
    </source>
</evidence>
<dbReference type="EMBL" id="CP054492">
    <property type="protein sequence ID" value="QOY50921.1"/>
    <property type="molecule type" value="Genomic_DNA"/>
</dbReference>
<name>A0A7S7RLY2_9BACT</name>
<organism evidence="1 2">
    <name type="scientific">Candidatus Sulfurimonas baltica</name>
    <dbReference type="NCBI Taxonomy" id="2740404"/>
    <lineage>
        <taxon>Bacteria</taxon>
        <taxon>Pseudomonadati</taxon>
        <taxon>Campylobacterota</taxon>
        <taxon>Epsilonproteobacteria</taxon>
        <taxon>Campylobacterales</taxon>
        <taxon>Sulfurimonadaceae</taxon>
        <taxon>Sulfurimonas</taxon>
    </lineage>
</organism>
<dbReference type="RefSeq" id="WP_194368041.1">
    <property type="nucleotide sequence ID" value="NZ_CP054492.1"/>
</dbReference>